<feature type="transmembrane region" description="Helical" evidence="5">
    <location>
        <begin position="311"/>
        <end position="335"/>
    </location>
</feature>
<dbReference type="Pfam" id="PF03547">
    <property type="entry name" value="Mem_trans"/>
    <property type="match status" value="1"/>
</dbReference>
<feature type="transmembrane region" description="Helical" evidence="5">
    <location>
        <begin position="62"/>
        <end position="88"/>
    </location>
</feature>
<name>A0AAD5FL37_SILAS</name>
<organism evidence="7 8">
    <name type="scientific">Silurus asotus</name>
    <name type="common">Amur catfish</name>
    <name type="synonym">Parasilurus asotus</name>
    <dbReference type="NCBI Taxonomy" id="30991"/>
    <lineage>
        <taxon>Eukaryota</taxon>
        <taxon>Metazoa</taxon>
        <taxon>Chordata</taxon>
        <taxon>Craniata</taxon>
        <taxon>Vertebrata</taxon>
        <taxon>Euteleostomi</taxon>
        <taxon>Actinopterygii</taxon>
        <taxon>Neopterygii</taxon>
        <taxon>Teleostei</taxon>
        <taxon>Ostariophysi</taxon>
        <taxon>Siluriformes</taxon>
        <taxon>Siluridae</taxon>
        <taxon>Silurus</taxon>
    </lineage>
</organism>
<dbReference type="InterPro" id="IPR000591">
    <property type="entry name" value="DEP_dom"/>
</dbReference>
<dbReference type="GO" id="GO:0030514">
    <property type="term" value="P:negative regulation of BMP signaling pathway"/>
    <property type="evidence" value="ECO:0007669"/>
    <property type="project" value="TreeGrafter"/>
</dbReference>
<proteinExistence type="predicted"/>
<feature type="transmembrane region" description="Helical" evidence="5">
    <location>
        <begin position="173"/>
        <end position="196"/>
    </location>
</feature>
<feature type="transmembrane region" description="Helical" evidence="5">
    <location>
        <begin position="100"/>
        <end position="118"/>
    </location>
</feature>
<dbReference type="Gene3D" id="1.10.10.10">
    <property type="entry name" value="Winged helix-like DNA-binding domain superfamily/Winged helix DNA-binding domain"/>
    <property type="match status" value="1"/>
</dbReference>
<protein>
    <submittedName>
        <fullName evidence="7">Integral membrane protein GPR155</fullName>
    </submittedName>
</protein>
<evidence type="ECO:0000256" key="5">
    <source>
        <dbReference type="SAM" id="Phobius"/>
    </source>
</evidence>
<feature type="transmembrane region" description="Helical" evidence="5">
    <location>
        <begin position="488"/>
        <end position="508"/>
    </location>
</feature>
<dbReference type="GO" id="GO:0055085">
    <property type="term" value="P:transmembrane transport"/>
    <property type="evidence" value="ECO:0007669"/>
    <property type="project" value="InterPro"/>
</dbReference>
<feature type="transmembrane region" description="Helical" evidence="5">
    <location>
        <begin position="406"/>
        <end position="437"/>
    </location>
</feature>
<comment type="subcellular location">
    <subcellularLocation>
        <location evidence="1">Membrane</location>
        <topology evidence="1">Multi-pass membrane protein</topology>
    </subcellularLocation>
</comment>
<evidence type="ECO:0000256" key="2">
    <source>
        <dbReference type="ARBA" id="ARBA00022692"/>
    </source>
</evidence>
<feature type="transmembrane region" description="Helical" evidence="5">
    <location>
        <begin position="717"/>
        <end position="738"/>
    </location>
</feature>
<feature type="transmembrane region" description="Helical" evidence="5">
    <location>
        <begin position="379"/>
        <end position="400"/>
    </location>
</feature>
<dbReference type="PANTHER" id="PTHR22829:SF5">
    <property type="entry name" value="INTEGRAL MEMBRANE PROTEIN GPR155"/>
    <property type="match status" value="1"/>
</dbReference>
<dbReference type="Pfam" id="PF00610">
    <property type="entry name" value="DEP"/>
    <property type="match status" value="1"/>
</dbReference>
<dbReference type="EMBL" id="MU551633">
    <property type="protein sequence ID" value="KAI5621115.1"/>
    <property type="molecule type" value="Genomic_DNA"/>
</dbReference>
<accession>A0AAD5FL37</accession>
<dbReference type="GO" id="GO:0016020">
    <property type="term" value="C:membrane"/>
    <property type="evidence" value="ECO:0007669"/>
    <property type="project" value="UniProtKB-SubCell"/>
</dbReference>
<evidence type="ECO:0000256" key="4">
    <source>
        <dbReference type="ARBA" id="ARBA00023136"/>
    </source>
</evidence>
<feature type="transmembrane region" description="Helical" evidence="5">
    <location>
        <begin position="282"/>
        <end position="299"/>
    </location>
</feature>
<feature type="transmembrane region" description="Helical" evidence="5">
    <location>
        <begin position="684"/>
        <end position="705"/>
    </location>
</feature>
<dbReference type="InterPro" id="IPR051832">
    <property type="entry name" value="mTOR-Rac_regulators"/>
</dbReference>
<keyword evidence="3 5" id="KW-1133">Transmembrane helix</keyword>
<keyword evidence="8" id="KW-1185">Reference proteome</keyword>
<dbReference type="AlphaFoldDB" id="A0AAD5FL37"/>
<feature type="transmembrane region" description="Helical" evidence="5">
    <location>
        <begin position="241"/>
        <end position="262"/>
    </location>
</feature>
<feature type="transmembrane region" description="Helical" evidence="5">
    <location>
        <begin position="347"/>
        <end position="367"/>
    </location>
</feature>
<dbReference type="GO" id="GO:0035556">
    <property type="term" value="P:intracellular signal transduction"/>
    <property type="evidence" value="ECO:0007669"/>
    <property type="project" value="InterPro"/>
</dbReference>
<evidence type="ECO:0000259" key="6">
    <source>
        <dbReference type="PROSITE" id="PS50186"/>
    </source>
</evidence>
<evidence type="ECO:0000256" key="1">
    <source>
        <dbReference type="ARBA" id="ARBA00004141"/>
    </source>
</evidence>
<feature type="non-terminal residue" evidence="7">
    <location>
        <position position="859"/>
    </location>
</feature>
<feature type="transmembrane region" description="Helical" evidence="5">
    <location>
        <begin position="6"/>
        <end position="24"/>
    </location>
</feature>
<dbReference type="Gene3D" id="1.20.1070.10">
    <property type="entry name" value="Rhodopsin 7-helix transmembrane proteins"/>
    <property type="match status" value="1"/>
</dbReference>
<keyword evidence="2 5" id="KW-0812">Transmembrane</keyword>
<feature type="domain" description="DEP" evidence="6">
    <location>
        <begin position="801"/>
        <end position="859"/>
    </location>
</feature>
<gene>
    <name evidence="7" type="ORF">C0J50_19050</name>
</gene>
<comment type="caution">
    <text evidence="7">The sequence shown here is derived from an EMBL/GenBank/DDBJ whole genome shotgun (WGS) entry which is preliminary data.</text>
</comment>
<dbReference type="InterPro" id="IPR036390">
    <property type="entry name" value="WH_DNA-bd_sf"/>
</dbReference>
<dbReference type="Proteomes" id="UP001205998">
    <property type="component" value="Unassembled WGS sequence"/>
</dbReference>
<sequence>MSIDKLLPALLECFGIILCGYVAGRANIITSTQSKGLGNFVSKFALPALLFKNMVLLDFGNVIWPFLWSILVAKLSVFFVVCVLTLLVSSKDSRYSKAGLFSIFATQSNDFALGYPIVEALYRNTHPEYLQYIYLVAPVSLMVLNPIGFAFCEVQKWRREQRQQKSKLHVIGVVFIHVLKNPIVFMVVIGIAAHFVLGPKVPDFMQEFVDGLANSFGGAALFYLGLTMVGQLKKLTRSTVVALILLITAKLLVMPLICRGMVEVLDRGNISSQNQSSLSNYAFLYGVFPTAPSVAIYASHYNMELQVMTSGMVICTFLSAPIMYVSAWLLTIPWMNPKLLESALQNVSFNISIVSLVALVWCVAVCIMSKKFRRRPHMFTINLFVAQLGVCLGMIAWKFVAVENSYVGQVLIFTLLYGSLYSTYIWPGLIALSLFLLKRDEELKVQPGVLMLIGWGVPGVAISILLMVGERMPDTIDSAFFFGQSQVVITVIVLGIGIAVSGLCLMLLSRGTHEYQTLEHGSLSGTAEDLRTDNNIQIQSTVEQTTVETANNRGHQECQCNCLVQDVHNNIYNRSVKDTPSIQQEANTNNVDRDDLEIHLKEALKYFFQTYTSLLLYWLVTVISEALRCSLKQLYSNVYVGKYDCTIVILCHGQCGNCCDSSHCLLVEEEQKQQTADRQVARHVLLCLLLIVSLLANFSSYLWWLFSPVPGRLYLELQFFCAVINFGQGFISFGIFGLDKHLIIIPFKKRMARLMQTRGQEAADSSNVSEEIRITCSQFLKYHKEQCIQDIVKEKRCGEHSVAHTFLGSEMVVWLQTVGLASDQGEALLYGCRLLEGGVIHHITYDYDFQDDNLHYSFT</sequence>
<feature type="transmembrane region" description="Helical" evidence="5">
    <location>
        <begin position="208"/>
        <end position="229"/>
    </location>
</feature>
<feature type="transmembrane region" description="Helical" evidence="5">
    <location>
        <begin position="449"/>
        <end position="468"/>
    </location>
</feature>
<dbReference type="PANTHER" id="PTHR22829">
    <property type="entry name" value="DEP DOMAIN PROTEIN"/>
    <property type="match status" value="1"/>
</dbReference>
<dbReference type="SMART" id="SM00049">
    <property type="entry name" value="DEP"/>
    <property type="match status" value="1"/>
</dbReference>
<evidence type="ECO:0000313" key="7">
    <source>
        <dbReference type="EMBL" id="KAI5621115.1"/>
    </source>
</evidence>
<reference evidence="7" key="1">
    <citation type="submission" date="2018-07" db="EMBL/GenBank/DDBJ databases">
        <title>Comparative genomics of catfishes provides insights into carnivory and benthic adaptation.</title>
        <authorList>
            <person name="Zhang Y."/>
            <person name="Wang D."/>
            <person name="Peng Z."/>
            <person name="Zheng S."/>
            <person name="Shao F."/>
            <person name="Tao W."/>
        </authorList>
    </citation>
    <scope>NUCLEOTIDE SEQUENCE</scope>
    <source>
        <strain evidence="7">Chongqing</strain>
    </source>
</reference>
<feature type="transmembrane region" description="Helical" evidence="5">
    <location>
        <begin position="130"/>
        <end position="152"/>
    </location>
</feature>
<keyword evidence="4 5" id="KW-0472">Membrane</keyword>
<evidence type="ECO:0000256" key="3">
    <source>
        <dbReference type="ARBA" id="ARBA00022989"/>
    </source>
</evidence>
<dbReference type="SUPFAM" id="SSF46785">
    <property type="entry name" value="Winged helix' DNA-binding domain"/>
    <property type="match status" value="1"/>
</dbReference>
<dbReference type="InterPro" id="IPR004776">
    <property type="entry name" value="Mem_transp_PIN-like"/>
</dbReference>
<dbReference type="InterPro" id="IPR036388">
    <property type="entry name" value="WH-like_DNA-bd_sf"/>
</dbReference>
<dbReference type="PROSITE" id="PS50186">
    <property type="entry name" value="DEP"/>
    <property type="match status" value="1"/>
</dbReference>
<evidence type="ECO:0000313" key="8">
    <source>
        <dbReference type="Proteomes" id="UP001205998"/>
    </source>
</evidence>